<name>A7NR05_ROSCS</name>
<sequence>MILCLNMQPVRLALDPSLDERYAPEIAWTWRYLLTGAGYAWHVCGLDEPCDIAYVADPQRTPHARLVIQATPRLWERRSAPRLAGVATVDGFTHPLYEGERVDEAMIIGEQGRLICTRDIVFDLFWLLTGQEETHFPKNRHGYVDLTGTPYLHNNIVQQGLASGIGARFAQLLGDIGAPPGEPRWPHGKCAAAAISHDVDYPEVVRWLEPLRVLLRQGVRGLPAAVDVMTGKRHHWQFNAWLALERDLGAPSAFYFVARRGSLREYALGTPDSFYDIRAPQFRALFRSLIGAGCEIGLHSSYCAYASIEQFAREKRLLEECAGVPVVGNRHHYWHMDPMNPEATLMIHEQLGFLYDASLTHDRYLGWRRGSCWPFFPFIQQERRELRTLQLPTGWMDSQLFLQHGANPGEPNEVLRNLADRTAAQGGLLLVNVHDYVFDDALFPGWVATLRRLWEYLSARGDFWMAAPAEIAAHWHARYRRLLTSSVGLGVERGVAAGAPL</sequence>
<protein>
    <recommendedName>
        <fullName evidence="3">Polysaccharide deacetylase</fullName>
    </recommendedName>
</protein>
<dbReference type="Proteomes" id="UP000000263">
    <property type="component" value="Chromosome"/>
</dbReference>
<evidence type="ECO:0008006" key="3">
    <source>
        <dbReference type="Google" id="ProtNLM"/>
    </source>
</evidence>
<keyword evidence="2" id="KW-1185">Reference proteome</keyword>
<dbReference type="SUPFAM" id="SSF88713">
    <property type="entry name" value="Glycoside hydrolase/deacetylase"/>
    <property type="match status" value="1"/>
</dbReference>
<dbReference type="EMBL" id="CP000804">
    <property type="protein sequence ID" value="ABU60001.1"/>
    <property type="molecule type" value="Genomic_DNA"/>
</dbReference>
<dbReference type="STRING" id="383372.Rcas_3968"/>
<dbReference type="Gene3D" id="3.20.20.370">
    <property type="entry name" value="Glycoside hydrolase/deacetylase"/>
    <property type="match status" value="1"/>
</dbReference>
<proteinExistence type="predicted"/>
<dbReference type="AlphaFoldDB" id="A7NR05"/>
<dbReference type="RefSeq" id="WP_012122424.1">
    <property type="nucleotide sequence ID" value="NC_009767.1"/>
</dbReference>
<evidence type="ECO:0000313" key="1">
    <source>
        <dbReference type="EMBL" id="ABU60001.1"/>
    </source>
</evidence>
<dbReference type="InterPro" id="IPR011330">
    <property type="entry name" value="Glyco_hydro/deAcase_b/a-brl"/>
</dbReference>
<dbReference type="HOGENOM" id="CLU_562249_0_0_0"/>
<dbReference type="eggNOG" id="COG0726">
    <property type="taxonomic scope" value="Bacteria"/>
</dbReference>
<dbReference type="GO" id="GO:0005975">
    <property type="term" value="P:carbohydrate metabolic process"/>
    <property type="evidence" value="ECO:0007669"/>
    <property type="project" value="InterPro"/>
</dbReference>
<reference evidence="1 2" key="1">
    <citation type="submission" date="2007-08" db="EMBL/GenBank/DDBJ databases">
        <title>Complete sequence of Roseiflexus castenholzii DSM 13941.</title>
        <authorList>
            <consortium name="US DOE Joint Genome Institute"/>
            <person name="Copeland A."/>
            <person name="Lucas S."/>
            <person name="Lapidus A."/>
            <person name="Barry K."/>
            <person name="Glavina del Rio T."/>
            <person name="Dalin E."/>
            <person name="Tice H."/>
            <person name="Pitluck S."/>
            <person name="Thompson L.S."/>
            <person name="Brettin T."/>
            <person name="Bruce D."/>
            <person name="Detter J.C."/>
            <person name="Han C."/>
            <person name="Tapia R."/>
            <person name="Schmutz J."/>
            <person name="Larimer F."/>
            <person name="Land M."/>
            <person name="Hauser L."/>
            <person name="Kyrpides N."/>
            <person name="Mikhailova N."/>
            <person name="Bryant D.A."/>
            <person name="Hanada S."/>
            <person name="Tsukatani Y."/>
            <person name="Richardson P."/>
        </authorList>
    </citation>
    <scope>NUCLEOTIDE SEQUENCE [LARGE SCALE GENOMIC DNA]</scope>
    <source>
        <strain evidence="2">DSM 13941 / HLO8</strain>
    </source>
</reference>
<dbReference type="CDD" id="cd10931">
    <property type="entry name" value="CE4_u7"/>
    <property type="match status" value="1"/>
</dbReference>
<evidence type="ECO:0000313" key="2">
    <source>
        <dbReference type="Proteomes" id="UP000000263"/>
    </source>
</evidence>
<accession>A7NR05</accession>
<dbReference type="KEGG" id="rca:Rcas_3968"/>
<organism evidence="1 2">
    <name type="scientific">Roseiflexus castenholzii (strain DSM 13941 / HLO8)</name>
    <dbReference type="NCBI Taxonomy" id="383372"/>
    <lineage>
        <taxon>Bacteria</taxon>
        <taxon>Bacillati</taxon>
        <taxon>Chloroflexota</taxon>
        <taxon>Chloroflexia</taxon>
        <taxon>Chloroflexales</taxon>
        <taxon>Roseiflexineae</taxon>
        <taxon>Roseiflexaceae</taxon>
        <taxon>Roseiflexus</taxon>
    </lineage>
</organism>
<gene>
    <name evidence="1" type="ordered locus">Rcas_3968</name>
</gene>